<reference evidence="2" key="1">
    <citation type="submission" date="2020-03" db="EMBL/GenBank/DDBJ databases">
        <authorList>
            <person name="Weist P."/>
        </authorList>
    </citation>
    <scope>NUCLEOTIDE SEQUENCE</scope>
</reference>
<keyword evidence="3" id="KW-1185">Reference proteome</keyword>
<proteinExistence type="predicted"/>
<dbReference type="Proteomes" id="UP001153269">
    <property type="component" value="Unassembled WGS sequence"/>
</dbReference>
<evidence type="ECO:0000313" key="2">
    <source>
        <dbReference type="EMBL" id="CAB1441493.1"/>
    </source>
</evidence>
<dbReference type="AlphaFoldDB" id="A0A9N7YXF8"/>
<feature type="compositionally biased region" description="Pro residues" evidence="1">
    <location>
        <begin position="199"/>
        <end position="213"/>
    </location>
</feature>
<dbReference type="EMBL" id="CADEAL010002657">
    <property type="protein sequence ID" value="CAB1441493.1"/>
    <property type="molecule type" value="Genomic_DNA"/>
</dbReference>
<evidence type="ECO:0000313" key="3">
    <source>
        <dbReference type="Proteomes" id="UP001153269"/>
    </source>
</evidence>
<protein>
    <submittedName>
        <fullName evidence="2">Uncharacterized protein</fullName>
    </submittedName>
</protein>
<name>A0A9N7YXF8_PLEPL</name>
<accession>A0A9N7YXF8</accession>
<evidence type="ECO:0000256" key="1">
    <source>
        <dbReference type="SAM" id="MobiDB-lite"/>
    </source>
</evidence>
<gene>
    <name evidence="2" type="ORF">PLEPLA_LOCUS29258</name>
</gene>
<comment type="caution">
    <text evidence="2">The sequence shown here is derived from an EMBL/GenBank/DDBJ whole genome shotgun (WGS) entry which is preliminary data.</text>
</comment>
<feature type="region of interest" description="Disordered" evidence="1">
    <location>
        <begin position="165"/>
        <end position="217"/>
    </location>
</feature>
<organism evidence="2 3">
    <name type="scientific">Pleuronectes platessa</name>
    <name type="common">European plaice</name>
    <dbReference type="NCBI Taxonomy" id="8262"/>
    <lineage>
        <taxon>Eukaryota</taxon>
        <taxon>Metazoa</taxon>
        <taxon>Chordata</taxon>
        <taxon>Craniata</taxon>
        <taxon>Vertebrata</taxon>
        <taxon>Euteleostomi</taxon>
        <taxon>Actinopterygii</taxon>
        <taxon>Neopterygii</taxon>
        <taxon>Teleostei</taxon>
        <taxon>Neoteleostei</taxon>
        <taxon>Acanthomorphata</taxon>
        <taxon>Carangaria</taxon>
        <taxon>Pleuronectiformes</taxon>
        <taxon>Pleuronectoidei</taxon>
        <taxon>Pleuronectidae</taxon>
        <taxon>Pleuronectes</taxon>
    </lineage>
</organism>
<sequence>MGPRTLSGLSRDAIKYLHKIWQLDTVMRNEKSSQNINHNPGGLQAASRSITVCLCVDTAPVVLWRRVFLPSPRLSLEVGIRTNVKTDLDMIRLSFNHYRVLLALRWNYITVVKPGFHHGGAVVCHSKPRKAGNEQAEDCSNDVTQMSRVQISGLKMRVQIRAAVHPVTPPHSPPPPPSNHPSLGHNHRTLKAEHRHTPDPPPPSRHAPHPPTPSNISTILTHRLSDLPPRRYTFLFQARLRPPKVASAYASRRYKCILQIQRVTELC</sequence>
<feature type="compositionally biased region" description="Pro residues" evidence="1">
    <location>
        <begin position="167"/>
        <end position="179"/>
    </location>
</feature>